<dbReference type="EMBL" id="CP114040">
    <property type="protein sequence ID" value="WAS89901.1"/>
    <property type="molecule type" value="Genomic_DNA"/>
</dbReference>
<gene>
    <name evidence="3" type="ORF">O0S08_27220</name>
</gene>
<feature type="signal peptide" evidence="2">
    <location>
        <begin position="1"/>
        <end position="19"/>
    </location>
</feature>
<evidence type="ECO:0000313" key="4">
    <source>
        <dbReference type="Proteomes" id="UP001164459"/>
    </source>
</evidence>
<organism evidence="3 4">
    <name type="scientific">Nannocystis punicea</name>
    <dbReference type="NCBI Taxonomy" id="2995304"/>
    <lineage>
        <taxon>Bacteria</taxon>
        <taxon>Pseudomonadati</taxon>
        <taxon>Myxococcota</taxon>
        <taxon>Polyangia</taxon>
        <taxon>Nannocystales</taxon>
        <taxon>Nannocystaceae</taxon>
        <taxon>Nannocystis</taxon>
    </lineage>
</organism>
<feature type="region of interest" description="Disordered" evidence="1">
    <location>
        <begin position="23"/>
        <end position="88"/>
    </location>
</feature>
<evidence type="ECO:0000256" key="2">
    <source>
        <dbReference type="SAM" id="SignalP"/>
    </source>
</evidence>
<evidence type="ECO:0000313" key="3">
    <source>
        <dbReference type="EMBL" id="WAS89901.1"/>
    </source>
</evidence>
<proteinExistence type="predicted"/>
<accession>A0ABY7GSH6</accession>
<dbReference type="RefSeq" id="WP_269032214.1">
    <property type="nucleotide sequence ID" value="NZ_CP114040.1"/>
</dbReference>
<evidence type="ECO:0008006" key="5">
    <source>
        <dbReference type="Google" id="ProtNLM"/>
    </source>
</evidence>
<name>A0ABY7GSH6_9BACT</name>
<feature type="compositionally biased region" description="Low complexity" evidence="1">
    <location>
        <begin position="46"/>
        <end position="88"/>
    </location>
</feature>
<dbReference type="Proteomes" id="UP001164459">
    <property type="component" value="Chromosome"/>
</dbReference>
<sequence>MTYASLVRAALVAALLAACSERDPLDSATDSAGPTGDPSAGPGNMSEGTDTSTAESTTTDDTAPTGTLTDATGTTDAPTTLPMTVPATATGTTGAGLSHAVDIQPIWDANCVTSCHTPGGTSAAWFVISEDALGALVDQPALELPSMMLVAPGDPEGSYLWHKINNSHIDVGGNGTAMPPPPGSLSVGDIDTIGQWILAGCPP</sequence>
<feature type="chain" id="PRO_5045307591" description="Cytochrome c domain-containing protein" evidence="2">
    <location>
        <begin position="20"/>
        <end position="203"/>
    </location>
</feature>
<keyword evidence="2" id="KW-0732">Signal</keyword>
<evidence type="ECO:0000256" key="1">
    <source>
        <dbReference type="SAM" id="MobiDB-lite"/>
    </source>
</evidence>
<keyword evidence="4" id="KW-1185">Reference proteome</keyword>
<protein>
    <recommendedName>
        <fullName evidence="5">Cytochrome c domain-containing protein</fullName>
    </recommendedName>
</protein>
<reference evidence="3" key="1">
    <citation type="submission" date="2022-11" db="EMBL/GenBank/DDBJ databases">
        <title>Minimal conservation of predation-associated metabolite biosynthetic gene clusters underscores biosynthetic potential of Myxococcota including descriptions for ten novel species: Archangium lansinium sp. nov., Myxococcus landrumus sp. nov., Nannocystis bai.</title>
        <authorList>
            <person name="Ahearne A."/>
            <person name="Stevens C."/>
            <person name="Dowd S."/>
        </authorList>
    </citation>
    <scope>NUCLEOTIDE SEQUENCE</scope>
    <source>
        <strain evidence="3">Fl3</strain>
    </source>
</reference>